<dbReference type="Proteomes" id="UP001496146">
    <property type="component" value="Unassembled WGS sequence"/>
</dbReference>
<proteinExistence type="predicted"/>
<dbReference type="Gene3D" id="3.40.50.1390">
    <property type="entry name" value="Resolvase, N-terminal catalytic domain"/>
    <property type="match status" value="1"/>
</dbReference>
<reference evidence="3 4" key="1">
    <citation type="submission" date="2024-03" db="EMBL/GenBank/DDBJ databases">
        <title>Human intestinal bacterial collection.</title>
        <authorList>
            <person name="Pauvert C."/>
            <person name="Hitch T.C.A."/>
            <person name="Clavel T."/>
        </authorList>
    </citation>
    <scope>NUCLEOTIDE SEQUENCE [LARGE SCALE GENOMIC DNA]</scope>
    <source>
        <strain evidence="3 4">CLA-JM-H7-B</strain>
    </source>
</reference>
<dbReference type="SUPFAM" id="SSF53041">
    <property type="entry name" value="Resolvase-like"/>
    <property type="match status" value="1"/>
</dbReference>
<evidence type="ECO:0000313" key="4">
    <source>
        <dbReference type="Proteomes" id="UP001496146"/>
    </source>
</evidence>
<dbReference type="RefSeq" id="WP_349137819.1">
    <property type="nucleotide sequence ID" value="NZ_JBBMEP010000012.1"/>
</dbReference>
<evidence type="ECO:0000256" key="1">
    <source>
        <dbReference type="SAM" id="MobiDB-lite"/>
    </source>
</evidence>
<feature type="region of interest" description="Disordered" evidence="1">
    <location>
        <begin position="1"/>
        <end position="25"/>
    </location>
</feature>
<evidence type="ECO:0000313" key="3">
    <source>
        <dbReference type="EMBL" id="MEQ2377223.1"/>
    </source>
</evidence>
<protein>
    <submittedName>
        <fullName evidence="3">Recombinase family protein</fullName>
    </submittedName>
</protein>
<dbReference type="InterPro" id="IPR006119">
    <property type="entry name" value="Resolv_N"/>
</dbReference>
<evidence type="ECO:0000259" key="2">
    <source>
        <dbReference type="SMART" id="SM00857"/>
    </source>
</evidence>
<dbReference type="InterPro" id="IPR036162">
    <property type="entry name" value="Resolvase-like_N_sf"/>
</dbReference>
<feature type="compositionally biased region" description="Basic and acidic residues" evidence="1">
    <location>
        <begin position="9"/>
        <end position="25"/>
    </location>
</feature>
<dbReference type="EMBL" id="JBBMEP010000012">
    <property type="protein sequence ID" value="MEQ2377223.1"/>
    <property type="molecule type" value="Genomic_DNA"/>
</dbReference>
<keyword evidence="4" id="KW-1185">Reference proteome</keyword>
<dbReference type="Pfam" id="PF00239">
    <property type="entry name" value="Resolvase"/>
    <property type="match status" value="1"/>
</dbReference>
<feature type="domain" description="Resolvase/invertase-type recombinase catalytic" evidence="2">
    <location>
        <begin position="2"/>
        <end position="103"/>
    </location>
</feature>
<gene>
    <name evidence="3" type="ORF">WMO17_07590</name>
</gene>
<comment type="caution">
    <text evidence="3">The sequence shown here is derived from an EMBL/GenBank/DDBJ whole genome shotgun (WGS) entry which is preliminary data.</text>
</comment>
<organism evidence="3 4">
    <name type="scientific">Faecalibacterium faecis</name>
    <dbReference type="NCBI Taxonomy" id="3133157"/>
    <lineage>
        <taxon>Bacteria</taxon>
        <taxon>Bacillati</taxon>
        <taxon>Bacillota</taxon>
        <taxon>Clostridia</taxon>
        <taxon>Eubacteriales</taxon>
        <taxon>Oscillospiraceae</taxon>
        <taxon>Faecalibacterium</taxon>
    </lineage>
</organism>
<name>A0ABV1BP36_9FIRM</name>
<sequence>MIAAYQRISRADGDLGKDGKDKSNSIKNQKELIQRYISHKESLQNLPVMDFVDDGYTGSNFDRPGFQKMMDGVRSGEIDTIIVKDYCAIIGLNQKDLENQGILA</sequence>
<accession>A0ABV1BP36</accession>
<dbReference type="SMART" id="SM00857">
    <property type="entry name" value="Resolvase"/>
    <property type="match status" value="1"/>
</dbReference>